<proteinExistence type="inferred from homology"/>
<dbReference type="PANTHER" id="PTHR45918:SF1">
    <property type="entry name" value="ALPHA-1,3_1,6-MANNOSYLTRANSFERASE ALG2"/>
    <property type="match status" value="1"/>
</dbReference>
<dbReference type="EC" id="2.4.1.132" evidence="12"/>
<comment type="catalytic activity">
    <reaction evidence="11 12">
        <text>an alpha-D-Man-(1-&gt;3)-beta-D-Man-(1-&gt;4)-beta-D-GlcNAc-(1-&gt;4)-alpha-D-GlcNAc-diphospho-di-trans,poly-cis-dolichol + GDP-alpha-D-mannose = an alpha-D-Man-(1-&gt;3)-[alpha-D-Man-(1-&gt;6)]-beta-D-Man-(1-&gt;4)-beta-D-GlcNAc-(1-&gt;4)-alpha-D-GlcNAc-diphospho-di-trans,poly-cis-dolichol + GDP + H(+)</text>
        <dbReference type="Rhea" id="RHEA:29519"/>
        <dbReference type="Rhea" id="RHEA-COMP:19513"/>
        <dbReference type="Rhea" id="RHEA-COMP:19515"/>
        <dbReference type="ChEBI" id="CHEBI:15378"/>
        <dbReference type="ChEBI" id="CHEBI:57527"/>
        <dbReference type="ChEBI" id="CHEBI:58189"/>
        <dbReference type="ChEBI" id="CHEBI:132510"/>
        <dbReference type="ChEBI" id="CHEBI:132511"/>
        <dbReference type="EC" id="2.4.1.257"/>
    </reaction>
    <physiologicalReaction direction="left-to-right" evidence="11 12">
        <dbReference type="Rhea" id="RHEA:29520"/>
    </physiologicalReaction>
</comment>
<protein>
    <recommendedName>
        <fullName evidence="12">Alpha-1,3/1,6-mannosyltransferase ALG2</fullName>
        <ecNumber evidence="12">2.4.1.132</ecNumber>
        <ecNumber evidence="12">2.4.1.257</ecNumber>
    </recommendedName>
    <alternativeName>
        <fullName evidence="12">GDP-Man:Man(1)GlcNAc(2)-PP-Dol alpha-1,3-mannosyltransferase</fullName>
    </alternativeName>
</protein>
<feature type="domain" description="Glycosyl transferase family 1" evidence="13">
    <location>
        <begin position="226"/>
        <end position="396"/>
    </location>
</feature>
<reference evidence="15 16" key="1">
    <citation type="submission" date="2015-03" db="EMBL/GenBank/DDBJ databases">
        <authorList>
            <person name="Radwan O."/>
            <person name="Al-Naeli F.A."/>
            <person name="Rendon G.A."/>
            <person name="Fields C."/>
        </authorList>
    </citation>
    <scope>NUCLEOTIDE SEQUENCE [LARGE SCALE GENOMIC DNA]</scope>
    <source>
        <strain evidence="15">CR-DP1</strain>
    </source>
</reference>
<evidence type="ECO:0000256" key="5">
    <source>
        <dbReference type="ARBA" id="ARBA00022679"/>
    </source>
</evidence>
<keyword evidence="16" id="KW-1185">Reference proteome</keyword>
<dbReference type="Proteomes" id="UP000033483">
    <property type="component" value="Unassembled WGS sequence"/>
</dbReference>
<evidence type="ECO:0000256" key="10">
    <source>
        <dbReference type="ARBA" id="ARBA00045103"/>
    </source>
</evidence>
<evidence type="ECO:0000256" key="9">
    <source>
        <dbReference type="ARBA" id="ARBA00023136"/>
    </source>
</evidence>
<evidence type="ECO:0000259" key="13">
    <source>
        <dbReference type="Pfam" id="PF00534"/>
    </source>
</evidence>
<name>A0A0F4ZEU5_9PEZI</name>
<evidence type="ECO:0000256" key="11">
    <source>
        <dbReference type="ARBA" id="ARBA00045104"/>
    </source>
</evidence>
<dbReference type="InterPro" id="IPR027054">
    <property type="entry name" value="ALG2"/>
</dbReference>
<organism evidence="15 16">
    <name type="scientific">Thielaviopsis punctulata</name>
    <dbReference type="NCBI Taxonomy" id="72032"/>
    <lineage>
        <taxon>Eukaryota</taxon>
        <taxon>Fungi</taxon>
        <taxon>Dikarya</taxon>
        <taxon>Ascomycota</taxon>
        <taxon>Pezizomycotina</taxon>
        <taxon>Sordariomycetes</taxon>
        <taxon>Hypocreomycetidae</taxon>
        <taxon>Microascales</taxon>
        <taxon>Ceratocystidaceae</taxon>
        <taxon>Thielaviopsis</taxon>
    </lineage>
</organism>
<dbReference type="OrthoDB" id="448893at2759"/>
<evidence type="ECO:0000256" key="2">
    <source>
        <dbReference type="ARBA" id="ARBA00004586"/>
    </source>
</evidence>
<gene>
    <name evidence="15" type="ORF">TD95_004822</name>
</gene>
<comment type="pathway">
    <text evidence="3 12">Protein modification; protein glycosylation.</text>
</comment>
<comment type="subcellular location">
    <subcellularLocation>
        <location evidence="2 12">Endoplasmic reticulum membrane</location>
    </subcellularLocation>
</comment>
<evidence type="ECO:0000256" key="6">
    <source>
        <dbReference type="ARBA" id="ARBA00022692"/>
    </source>
</evidence>
<feature type="transmembrane region" description="Helical" evidence="12">
    <location>
        <begin position="446"/>
        <end position="467"/>
    </location>
</feature>
<keyword evidence="4 12" id="KW-0328">Glycosyltransferase</keyword>
<dbReference type="GO" id="GO:0004378">
    <property type="term" value="F:GDP-Man:Man(1)GlcNAc(2)-PP-Dol alpha-1,3-mannosyltransferase activity"/>
    <property type="evidence" value="ECO:0007669"/>
    <property type="project" value="UniProtKB-UniRule"/>
</dbReference>
<keyword evidence="7 12" id="KW-0256">Endoplasmic reticulum</keyword>
<comment type="caution">
    <text evidence="15">The sequence shown here is derived from an EMBL/GenBank/DDBJ whole genome shotgun (WGS) entry which is preliminary data.</text>
</comment>
<keyword evidence="6 12" id="KW-0812">Transmembrane</keyword>
<keyword evidence="8 12" id="KW-1133">Transmembrane helix</keyword>
<keyword evidence="9 12" id="KW-0472">Membrane</keyword>
<sequence length="468" mass="51210">MSESEPKQRTFVFFHPDLGIGGAERLVVDAAVGLQKRGHKVVIYTSYCDKNHCFEEARDGTLDVRVRGNVFPASIFSRLTILCSIIRQLHLILYIFLSGELVALNPSTLVVDQLSAGLPLLQYLFPEPGILFYCHFPDMLLARGREKLRKRLYRAPFDWLEQWSTGYAHAIAVNSLFTKTMVEKTMPALAARDLRVVYPAIETPADKAPHTPGTAIADTDMKWIDDGIILSINRFERKKDIDLAIKAYAAIPAADRAATRLVIAGGYDPRVAENVDYHNDLVALASSLDLPSYTAKTTITALSAPPIAEAPVIFLLSVPGALKSALLAAARLLVYTPSHEHFGIVPLEAMAAGVPVVACNNGGPLETVQENSTGWHCDPADVPAWTAVMRKMLPGSPTAAGALAVMKKAGPKRAEYFSVANLAERVDRISRDIDDTPRRRPLLTSFLNILNIFLTFGLGLLVAQVLFP</sequence>
<dbReference type="InterPro" id="IPR001296">
    <property type="entry name" value="Glyco_trans_1"/>
</dbReference>
<feature type="domain" description="Glycosyltransferase subfamily 4-like N-terminal" evidence="14">
    <location>
        <begin position="20"/>
        <end position="203"/>
    </location>
</feature>
<accession>A0A0F4ZEU5</accession>
<evidence type="ECO:0000256" key="1">
    <source>
        <dbReference type="ARBA" id="ARBA00003142"/>
    </source>
</evidence>
<dbReference type="GO" id="GO:0005789">
    <property type="term" value="C:endoplasmic reticulum membrane"/>
    <property type="evidence" value="ECO:0007669"/>
    <property type="project" value="UniProtKB-SubCell"/>
</dbReference>
<dbReference type="SUPFAM" id="SSF53756">
    <property type="entry name" value="UDP-Glycosyltransferase/glycogen phosphorylase"/>
    <property type="match status" value="1"/>
</dbReference>
<dbReference type="EMBL" id="LAEV01001191">
    <property type="protein sequence ID" value="KKA28725.1"/>
    <property type="molecule type" value="Genomic_DNA"/>
</dbReference>
<dbReference type="UniPathway" id="UPA00378"/>
<dbReference type="EC" id="2.4.1.257" evidence="12"/>
<evidence type="ECO:0000256" key="8">
    <source>
        <dbReference type="ARBA" id="ARBA00022989"/>
    </source>
</evidence>
<dbReference type="Gene3D" id="3.40.50.2000">
    <property type="entry name" value="Glycogen Phosphorylase B"/>
    <property type="match status" value="2"/>
</dbReference>
<evidence type="ECO:0000256" key="4">
    <source>
        <dbReference type="ARBA" id="ARBA00022676"/>
    </source>
</evidence>
<comment type="similarity">
    <text evidence="12">Belongs to the glycosyltransferase group 1 family.</text>
</comment>
<comment type="catalytic activity">
    <reaction evidence="10 12">
        <text>a beta-D-Man-(1-&gt;4)-beta-D-GlcNAc-(1-&gt;4)-alpha-D-GlcNAc-diphospho-di-trans,poly-cis-dolichol + GDP-alpha-D-mannose = an alpha-D-Man-(1-&gt;3)-beta-D-Man-(1-&gt;4)-beta-D-GlcNAc-(1-&gt;4)-alpha-D-GlcNAc-diphospho-di-trans,poly-cis-dolichol + GDP + H(+)</text>
        <dbReference type="Rhea" id="RHEA:29515"/>
        <dbReference type="Rhea" id="RHEA-COMP:19511"/>
        <dbReference type="Rhea" id="RHEA-COMP:19513"/>
        <dbReference type="ChEBI" id="CHEBI:15378"/>
        <dbReference type="ChEBI" id="CHEBI:57527"/>
        <dbReference type="ChEBI" id="CHEBI:58189"/>
        <dbReference type="ChEBI" id="CHEBI:58472"/>
        <dbReference type="ChEBI" id="CHEBI:132510"/>
        <dbReference type="EC" id="2.4.1.132"/>
    </reaction>
    <physiologicalReaction direction="left-to-right" evidence="10 12">
        <dbReference type="Rhea" id="RHEA:29516"/>
    </physiologicalReaction>
</comment>
<comment type="function">
    <text evidence="1 12">Mannosylates Man(2)GlcNAc(2)-dolichol diphosphate and Man(1)GlcNAc(2)-dolichol diphosphate to form Man(3)GlcNAc(2)-dolichol diphosphate.</text>
</comment>
<evidence type="ECO:0000313" key="16">
    <source>
        <dbReference type="Proteomes" id="UP000033483"/>
    </source>
</evidence>
<dbReference type="Pfam" id="PF00534">
    <property type="entry name" value="Glycos_transf_1"/>
    <property type="match status" value="1"/>
</dbReference>
<dbReference type="PANTHER" id="PTHR45918">
    <property type="entry name" value="ALPHA-1,3/1,6-MANNOSYLTRANSFERASE ALG2"/>
    <property type="match status" value="1"/>
</dbReference>
<dbReference type="InterPro" id="IPR028098">
    <property type="entry name" value="Glyco_trans_4-like_N"/>
</dbReference>
<dbReference type="Pfam" id="PF13439">
    <property type="entry name" value="Glyco_transf_4"/>
    <property type="match status" value="1"/>
</dbReference>
<dbReference type="GO" id="GO:0102704">
    <property type="term" value="F:GDP-Man:Man(2)GlcNAc(2)-PP-Dol alpha-1,6-mannosyltransferase activity"/>
    <property type="evidence" value="ECO:0007669"/>
    <property type="project" value="UniProtKB-UniRule"/>
</dbReference>
<evidence type="ECO:0000256" key="3">
    <source>
        <dbReference type="ARBA" id="ARBA00004922"/>
    </source>
</evidence>
<keyword evidence="5 12" id="KW-0808">Transferase</keyword>
<evidence type="ECO:0000256" key="12">
    <source>
        <dbReference type="RuleBase" id="RU367136"/>
    </source>
</evidence>
<evidence type="ECO:0000256" key="7">
    <source>
        <dbReference type="ARBA" id="ARBA00022824"/>
    </source>
</evidence>
<evidence type="ECO:0000313" key="15">
    <source>
        <dbReference type="EMBL" id="KKA28725.1"/>
    </source>
</evidence>
<dbReference type="AlphaFoldDB" id="A0A0F4ZEU5"/>
<evidence type="ECO:0000259" key="14">
    <source>
        <dbReference type="Pfam" id="PF13439"/>
    </source>
</evidence>